<proteinExistence type="predicted"/>
<evidence type="ECO:0000313" key="2">
    <source>
        <dbReference type="Proteomes" id="UP000655287"/>
    </source>
</evidence>
<organism evidence="1 2">
    <name type="scientific">Sphaerisporangium rufum</name>
    <dbReference type="NCBI Taxonomy" id="1381558"/>
    <lineage>
        <taxon>Bacteria</taxon>
        <taxon>Bacillati</taxon>
        <taxon>Actinomycetota</taxon>
        <taxon>Actinomycetes</taxon>
        <taxon>Streptosporangiales</taxon>
        <taxon>Streptosporangiaceae</taxon>
        <taxon>Sphaerisporangium</taxon>
    </lineage>
</organism>
<keyword evidence="2" id="KW-1185">Reference proteome</keyword>
<protein>
    <submittedName>
        <fullName evidence="1">Uncharacterized protein</fullName>
    </submittedName>
</protein>
<dbReference type="Proteomes" id="UP000655287">
    <property type="component" value="Unassembled WGS sequence"/>
</dbReference>
<reference evidence="1" key="1">
    <citation type="submission" date="2021-01" db="EMBL/GenBank/DDBJ databases">
        <title>Whole genome shotgun sequence of Sphaerisporangium rufum NBRC 109079.</title>
        <authorList>
            <person name="Komaki H."/>
            <person name="Tamura T."/>
        </authorList>
    </citation>
    <scope>NUCLEOTIDE SEQUENCE</scope>
    <source>
        <strain evidence="1">NBRC 109079</strain>
    </source>
</reference>
<comment type="caution">
    <text evidence="1">The sequence shown here is derived from an EMBL/GenBank/DDBJ whole genome shotgun (WGS) entry which is preliminary data.</text>
</comment>
<accession>A0A919R6F1</accession>
<name>A0A919R6F1_9ACTN</name>
<dbReference type="AlphaFoldDB" id="A0A919R6F1"/>
<gene>
    <name evidence="1" type="ORF">Sru01_51000</name>
</gene>
<evidence type="ECO:0000313" key="1">
    <source>
        <dbReference type="EMBL" id="GII80118.1"/>
    </source>
</evidence>
<sequence>MRRRSSRCATGSIMPGGGTASTCGARAWSAPWTAPWTAWVNGSWNGRPVGFMVTCSLPAVGRHSHRDPTGRDSINAARKPDRADCHFTHGRFIRTA</sequence>
<dbReference type="EMBL" id="BOOU01000068">
    <property type="protein sequence ID" value="GII80118.1"/>
    <property type="molecule type" value="Genomic_DNA"/>
</dbReference>